<dbReference type="InterPro" id="IPR001387">
    <property type="entry name" value="Cro/C1-type_HTH"/>
</dbReference>
<evidence type="ECO:0000259" key="1">
    <source>
        <dbReference type="PROSITE" id="PS50943"/>
    </source>
</evidence>
<gene>
    <name evidence="2" type="ORF">ABS648_26760</name>
</gene>
<dbReference type="AlphaFoldDB" id="A0AAU7Y3H2"/>
<sequence length="90" mass="10532">MKTINSPPYQRLLELLIAARNESGMTQQQLSEKLLRPQSYVSKYERGERRLDVVEFLLVVQSLGAEPFALLWEIQPLLDQFGRRQENEID</sequence>
<dbReference type="PROSITE" id="PS50943">
    <property type="entry name" value="HTH_CROC1"/>
    <property type="match status" value="1"/>
</dbReference>
<evidence type="ECO:0000313" key="2">
    <source>
        <dbReference type="EMBL" id="XBY63498.1"/>
    </source>
</evidence>
<name>A0AAU7Y3H2_9PSED</name>
<reference evidence="2" key="1">
    <citation type="submission" date="2023-08" db="EMBL/GenBank/DDBJ databases">
        <title>Increased levels of nutrients transform a symbiont into a lethal pathobiont.</title>
        <authorList>
            <person name="Lachnit T."/>
            <person name="Ulrich L."/>
            <person name="Willmer F.M."/>
            <person name="Hasenbein T."/>
            <person name="Steiner L.X."/>
            <person name="Wolters M."/>
            <person name="Herbst E.M."/>
            <person name="Deines P."/>
        </authorList>
    </citation>
    <scope>NUCLEOTIDE SEQUENCE</scope>
    <source>
        <strain evidence="2">T3</strain>
    </source>
</reference>
<dbReference type="CDD" id="cd00093">
    <property type="entry name" value="HTH_XRE"/>
    <property type="match status" value="1"/>
</dbReference>
<proteinExistence type="predicted"/>
<dbReference type="GO" id="GO:0003677">
    <property type="term" value="F:DNA binding"/>
    <property type="evidence" value="ECO:0007669"/>
    <property type="project" value="InterPro"/>
</dbReference>
<dbReference type="EMBL" id="CP158373">
    <property type="protein sequence ID" value="XBY63498.1"/>
    <property type="molecule type" value="Genomic_DNA"/>
</dbReference>
<dbReference type="Pfam" id="PF01381">
    <property type="entry name" value="HTH_3"/>
    <property type="match status" value="1"/>
</dbReference>
<accession>A0AAU7Y3H2</accession>
<organism evidence="2">
    <name type="scientific">Pseudomonas solani</name>
    <dbReference type="NCBI Taxonomy" id="2731552"/>
    <lineage>
        <taxon>Bacteria</taxon>
        <taxon>Pseudomonadati</taxon>
        <taxon>Pseudomonadota</taxon>
        <taxon>Gammaproteobacteria</taxon>
        <taxon>Pseudomonadales</taxon>
        <taxon>Pseudomonadaceae</taxon>
        <taxon>Pseudomonas</taxon>
    </lineage>
</organism>
<dbReference type="Gene3D" id="1.10.260.40">
    <property type="entry name" value="lambda repressor-like DNA-binding domains"/>
    <property type="match status" value="1"/>
</dbReference>
<dbReference type="SUPFAM" id="SSF47413">
    <property type="entry name" value="lambda repressor-like DNA-binding domains"/>
    <property type="match status" value="1"/>
</dbReference>
<feature type="domain" description="HTH cro/C1-type" evidence="1">
    <location>
        <begin position="16"/>
        <end position="71"/>
    </location>
</feature>
<protein>
    <submittedName>
        <fullName evidence="2">Helix-turn-helix transcriptional regulator</fullName>
    </submittedName>
</protein>
<dbReference type="SMART" id="SM00530">
    <property type="entry name" value="HTH_XRE"/>
    <property type="match status" value="1"/>
</dbReference>
<dbReference type="RefSeq" id="WP_031288872.1">
    <property type="nucleotide sequence ID" value="NZ_CP158373.1"/>
</dbReference>
<dbReference type="InterPro" id="IPR010982">
    <property type="entry name" value="Lambda_DNA-bd_dom_sf"/>
</dbReference>